<evidence type="ECO:0008006" key="6">
    <source>
        <dbReference type="Google" id="ProtNLM"/>
    </source>
</evidence>
<dbReference type="InParanoid" id="A0A671U186"/>
<evidence type="ECO:0000259" key="3">
    <source>
        <dbReference type="Pfam" id="PF14291"/>
    </source>
</evidence>
<dbReference type="PANTHER" id="PTHR46289:SF17">
    <property type="entry name" value="HAT C-TERMINAL DIMERISATION DOMAIN-CONTAINING PROTEIN"/>
    <property type="match status" value="1"/>
</dbReference>
<proteinExistence type="predicted"/>
<dbReference type="InterPro" id="IPR012337">
    <property type="entry name" value="RNaseH-like_sf"/>
</dbReference>
<dbReference type="AlphaFoldDB" id="A0A671U186"/>
<reference evidence="4" key="2">
    <citation type="submission" date="2025-08" db="UniProtKB">
        <authorList>
            <consortium name="Ensembl"/>
        </authorList>
    </citation>
    <scope>IDENTIFICATION</scope>
</reference>
<evidence type="ECO:0000259" key="2">
    <source>
        <dbReference type="Pfam" id="PF05699"/>
    </source>
</evidence>
<reference evidence="4" key="3">
    <citation type="submission" date="2025-09" db="UniProtKB">
        <authorList>
            <consortium name="Ensembl"/>
        </authorList>
    </citation>
    <scope>IDENTIFICATION</scope>
</reference>
<dbReference type="Ensembl" id="ENSSAUT00010007132.1">
    <property type="protein sequence ID" value="ENSSAUP00010006632.1"/>
    <property type="gene ID" value="ENSSAUG00010003363.1"/>
</dbReference>
<evidence type="ECO:0000256" key="1">
    <source>
        <dbReference type="SAM" id="MobiDB-lite"/>
    </source>
</evidence>
<dbReference type="InterPro" id="IPR008906">
    <property type="entry name" value="HATC_C_dom"/>
</dbReference>
<feature type="domain" description="HAT C-terminal dimerisation" evidence="2">
    <location>
        <begin position="497"/>
        <end position="528"/>
    </location>
</feature>
<feature type="compositionally biased region" description="Basic and acidic residues" evidence="1">
    <location>
        <begin position="1"/>
        <end position="72"/>
    </location>
</feature>
<accession>A0A671U186</accession>
<dbReference type="OMA" id="ENREDRH"/>
<keyword evidence="5" id="KW-1185">Reference proteome</keyword>
<feature type="region of interest" description="Disordered" evidence="1">
    <location>
        <begin position="1"/>
        <end position="131"/>
    </location>
</feature>
<name>A0A671U186_SPAAU</name>
<evidence type="ECO:0000313" key="4">
    <source>
        <dbReference type="Ensembl" id="ENSSAUP00010006632.1"/>
    </source>
</evidence>
<dbReference type="Proteomes" id="UP000472265">
    <property type="component" value="Chromosome 8"/>
</dbReference>
<evidence type="ECO:0000313" key="5">
    <source>
        <dbReference type="Proteomes" id="UP000472265"/>
    </source>
</evidence>
<sequence>RHRQENSEDRHRQENSEDRLRQENREDQHRQENREENREDQHRQENREDRHSQENGEDRQRQENREDRHSQENRGNSHSQENREDRQRQENREENREDRHRQENREDRHRQENREENREDRHRQENREDRLRQENSLIECCAIDIRETLLKEVKEAKFFSVLADESVDISGAQQMSICIRYVSDKDTRTEIREDFLGFCPLPKQDAATISHAILRQLTEMGLEVNLLRGQGYDGASTMSGRVSGVQARIQEQYSRAVYTHCRSHALNLVVDVTSGIPLMSDTRWGTRATTMGAFVEKFGAVHSTLRTRETEHTSISGKAYDLRQSMESFETIITAVITNYVLGFMQPLTKQLQATNLDIVSTYQEATDLAKFVDVVPSKRRISVKQNFRANIPSESVEDHYRVNLFYPFVEHIISELESRFAKRSEPAMVAAYLVPADLKKLTEEKEAELLQWYQQDLPDAATVEQELIRWRYKFQSSTEPLPSTALDTLQTTSMVFFPNIECMLRILLTIPVTTCACERSFSAMRGLKTWLRGGLGMVWGHRQILDLINFEILATALPVSQWLKTGNFSGSLLRYIFISSNHQASVVSQSASLLLL</sequence>
<feature type="compositionally biased region" description="Basic and acidic residues" evidence="1">
    <location>
        <begin position="80"/>
        <end position="131"/>
    </location>
</feature>
<organism evidence="4 5">
    <name type="scientific">Sparus aurata</name>
    <name type="common">Gilthead sea bream</name>
    <dbReference type="NCBI Taxonomy" id="8175"/>
    <lineage>
        <taxon>Eukaryota</taxon>
        <taxon>Metazoa</taxon>
        <taxon>Chordata</taxon>
        <taxon>Craniata</taxon>
        <taxon>Vertebrata</taxon>
        <taxon>Euteleostomi</taxon>
        <taxon>Actinopterygii</taxon>
        <taxon>Neopterygii</taxon>
        <taxon>Teleostei</taxon>
        <taxon>Neoteleostei</taxon>
        <taxon>Acanthomorphata</taxon>
        <taxon>Eupercaria</taxon>
        <taxon>Spariformes</taxon>
        <taxon>Sparidae</taxon>
        <taxon>Sparus</taxon>
    </lineage>
</organism>
<reference evidence="4" key="1">
    <citation type="submission" date="2021-04" db="EMBL/GenBank/DDBJ databases">
        <authorList>
            <consortium name="Wellcome Sanger Institute Data Sharing"/>
        </authorList>
    </citation>
    <scope>NUCLEOTIDE SEQUENCE [LARGE SCALE GENOMIC DNA]</scope>
</reference>
<dbReference type="GeneTree" id="ENSGT00940000162068"/>
<dbReference type="SUPFAM" id="SSF53098">
    <property type="entry name" value="Ribonuclease H-like"/>
    <property type="match status" value="1"/>
</dbReference>
<dbReference type="Pfam" id="PF14291">
    <property type="entry name" value="DUF4371"/>
    <property type="match status" value="1"/>
</dbReference>
<dbReference type="GO" id="GO:0046983">
    <property type="term" value="F:protein dimerization activity"/>
    <property type="evidence" value="ECO:0007669"/>
    <property type="project" value="InterPro"/>
</dbReference>
<dbReference type="PANTHER" id="PTHR46289">
    <property type="entry name" value="52 KDA REPRESSOR OF THE INHIBITOR OF THE PROTEIN KINASE-LIKE PROTEIN-RELATED"/>
    <property type="match status" value="1"/>
</dbReference>
<dbReference type="InterPro" id="IPR025398">
    <property type="entry name" value="DUF4371"/>
</dbReference>
<dbReference type="Pfam" id="PF05699">
    <property type="entry name" value="Dimer_Tnp_hAT"/>
    <property type="match status" value="1"/>
</dbReference>
<feature type="domain" description="DUF4371" evidence="3">
    <location>
        <begin position="136"/>
        <end position="244"/>
    </location>
</feature>
<protein>
    <recommendedName>
        <fullName evidence="6">DUF4371 domain-containing protein</fullName>
    </recommendedName>
</protein>
<dbReference type="InterPro" id="IPR052958">
    <property type="entry name" value="IFN-induced_PKR_regulator"/>
</dbReference>